<dbReference type="GO" id="GO:0009288">
    <property type="term" value="C:bacterial-type flagellum"/>
    <property type="evidence" value="ECO:0007669"/>
    <property type="project" value="UniProtKB-SubCell"/>
</dbReference>
<comment type="function">
    <text evidence="3">Flagellin is the subunit protein which polymerizes to form the filaments of bacterial flagella.</text>
</comment>
<evidence type="ECO:0000256" key="2">
    <source>
        <dbReference type="ARBA" id="ARBA00023143"/>
    </source>
</evidence>
<dbReference type="GO" id="GO:0005576">
    <property type="term" value="C:extracellular region"/>
    <property type="evidence" value="ECO:0007669"/>
    <property type="project" value="UniProtKB-SubCell"/>
</dbReference>
<keyword evidence="6" id="KW-0282">Flagellum</keyword>
<keyword evidence="6" id="KW-0966">Cell projection</keyword>
<proteinExistence type="inferred from homology"/>
<dbReference type="EMBL" id="FOXP01000012">
    <property type="protein sequence ID" value="SFP95243.1"/>
    <property type="molecule type" value="Genomic_DNA"/>
</dbReference>
<gene>
    <name evidence="6" type="ORF">SAMN04488241_1129</name>
</gene>
<keyword evidence="7" id="KW-1185">Reference proteome</keyword>
<dbReference type="GO" id="GO:0005198">
    <property type="term" value="F:structural molecule activity"/>
    <property type="evidence" value="ECO:0007669"/>
    <property type="project" value="UniProtKB-UniRule"/>
</dbReference>
<dbReference type="STRING" id="634430.SAMN04488241_1129"/>
<evidence type="ECO:0000259" key="4">
    <source>
        <dbReference type="Pfam" id="PF00669"/>
    </source>
</evidence>
<dbReference type="Proteomes" id="UP000199586">
    <property type="component" value="Unassembled WGS sequence"/>
</dbReference>
<dbReference type="RefSeq" id="WP_093334334.1">
    <property type="nucleotide sequence ID" value="NZ_FOXP01000012.1"/>
</dbReference>
<dbReference type="Gene3D" id="1.20.1330.10">
    <property type="entry name" value="f41 fragment of flagellin, N-terminal domain"/>
    <property type="match status" value="1"/>
</dbReference>
<dbReference type="InterPro" id="IPR001492">
    <property type="entry name" value="Flagellin"/>
</dbReference>
<dbReference type="OrthoDB" id="7389561at2"/>
<name>A0A1I5UIX8_9SPHN</name>
<dbReference type="PANTHER" id="PTHR42792">
    <property type="entry name" value="FLAGELLIN"/>
    <property type="match status" value="1"/>
</dbReference>
<accession>A0A1I5UIX8</accession>
<dbReference type="InterPro" id="IPR001029">
    <property type="entry name" value="Flagellin_N"/>
</dbReference>
<dbReference type="PANTHER" id="PTHR42792:SF1">
    <property type="entry name" value="FLAGELLAR HOOK-ASSOCIATED PROTEIN 3"/>
    <property type="match status" value="1"/>
</dbReference>
<dbReference type="Pfam" id="PF00700">
    <property type="entry name" value="Flagellin_C"/>
    <property type="match status" value="1"/>
</dbReference>
<evidence type="ECO:0000259" key="5">
    <source>
        <dbReference type="Pfam" id="PF00700"/>
    </source>
</evidence>
<protein>
    <recommendedName>
        <fullName evidence="3">Flagellin</fullName>
    </recommendedName>
</protein>
<dbReference type="AlphaFoldDB" id="A0A1I5UIX8"/>
<dbReference type="Pfam" id="PF00669">
    <property type="entry name" value="Flagellin_N"/>
    <property type="match status" value="1"/>
</dbReference>
<keyword evidence="6" id="KW-0969">Cilium</keyword>
<dbReference type="SUPFAM" id="SSF64518">
    <property type="entry name" value="Phase 1 flagellin"/>
    <property type="match status" value="1"/>
</dbReference>
<evidence type="ECO:0000256" key="1">
    <source>
        <dbReference type="ARBA" id="ARBA00005709"/>
    </source>
</evidence>
<keyword evidence="2 3" id="KW-0975">Bacterial flagellum</keyword>
<evidence type="ECO:0000313" key="6">
    <source>
        <dbReference type="EMBL" id="SFP95243.1"/>
    </source>
</evidence>
<evidence type="ECO:0000256" key="3">
    <source>
        <dbReference type="RuleBase" id="RU362073"/>
    </source>
</evidence>
<dbReference type="InterPro" id="IPR046358">
    <property type="entry name" value="Flagellin_C"/>
</dbReference>
<evidence type="ECO:0000313" key="7">
    <source>
        <dbReference type="Proteomes" id="UP000199586"/>
    </source>
</evidence>
<comment type="subcellular location">
    <subcellularLocation>
        <location evidence="3">Secreted</location>
    </subcellularLocation>
    <subcellularLocation>
        <location evidence="3">Bacterial flagellum</location>
    </subcellularLocation>
</comment>
<reference evidence="7" key="1">
    <citation type="submission" date="2016-10" db="EMBL/GenBank/DDBJ databases">
        <authorList>
            <person name="Varghese N."/>
            <person name="Submissions S."/>
        </authorList>
    </citation>
    <scope>NUCLEOTIDE SEQUENCE [LARGE SCALE GENOMIC DNA]</scope>
    <source>
        <strain evidence="7">CGMCC 1.9113</strain>
    </source>
</reference>
<feature type="domain" description="Flagellin N-terminal" evidence="4">
    <location>
        <begin position="8"/>
        <end position="145"/>
    </location>
</feature>
<organism evidence="6 7">
    <name type="scientific">Sphingomonas rubra</name>
    <dbReference type="NCBI Taxonomy" id="634430"/>
    <lineage>
        <taxon>Bacteria</taxon>
        <taxon>Pseudomonadati</taxon>
        <taxon>Pseudomonadota</taxon>
        <taxon>Alphaproteobacteria</taxon>
        <taxon>Sphingomonadales</taxon>
        <taxon>Sphingomonadaceae</taxon>
        <taxon>Sphingomonas</taxon>
    </lineage>
</organism>
<keyword evidence="3" id="KW-0964">Secreted</keyword>
<comment type="similarity">
    <text evidence="1 3">Belongs to the bacterial flagellin family.</text>
</comment>
<sequence>MTYSLGNISTTQFYDRNKARMGALSSRVDELQTQLATGKKLAAPSSDSAAYQRLRSMAKDAASDSAYAGNLKLAASGLDQADTTLTAINTQIQRASELAIQARNGTQSDQTRAVIAAEIDAIGESLASLANRRDARGQYLFGGINGEAGATPEPGGGYTLATTTGASIPIGDGEAVQTGEAAARVFKVGDGDVFQLLATLSAALKEPGTDDAAMGTAIDDLAAAGTQVSTVQASLGARAARVEMEQTRLADTGVEREADRIGIEGMDEKDIAAAVVEMQKTMTILSATQASFSKLQALSLFSYLR</sequence>
<feature type="domain" description="Flagellin C-terminal" evidence="5">
    <location>
        <begin position="222"/>
        <end position="304"/>
    </location>
</feature>